<dbReference type="RefSeq" id="WP_223419020.1">
    <property type="nucleotide sequence ID" value="NZ_JAIPME010000002.1"/>
</dbReference>
<gene>
    <name evidence="1" type="ORF">K8P03_05180</name>
</gene>
<dbReference type="Proteomes" id="UP000734271">
    <property type="component" value="Unassembled WGS sequence"/>
</dbReference>
<proteinExistence type="predicted"/>
<dbReference type="EMBL" id="JAIPME010000002">
    <property type="protein sequence ID" value="MBZ2386691.1"/>
    <property type="molecule type" value="Genomic_DNA"/>
</dbReference>
<evidence type="ECO:0000313" key="1">
    <source>
        <dbReference type="EMBL" id="MBZ2386691.1"/>
    </source>
</evidence>
<evidence type="ECO:0000313" key="2">
    <source>
        <dbReference type="Proteomes" id="UP000734271"/>
    </source>
</evidence>
<comment type="caution">
    <text evidence="1">The sequence shown here is derived from an EMBL/GenBank/DDBJ whole genome shotgun (WGS) entry which is preliminary data.</text>
</comment>
<protein>
    <submittedName>
        <fullName evidence="1">Uncharacterized protein</fullName>
    </submittedName>
</protein>
<sequence length="74" mass="8835">MNEQILQKYSQQLSQKIYDCFCLETQLDIMIKNNDYFVKEIERLRKLLDDNGIDYEDKGDEVSLSPVENIKEEN</sequence>
<name>A0ABS7SYV8_9FIRM</name>
<accession>A0ABS7SYV8</accession>
<organism evidence="1 2">
    <name type="scientific">Anaerococcus murdochii</name>
    <dbReference type="NCBI Taxonomy" id="411577"/>
    <lineage>
        <taxon>Bacteria</taxon>
        <taxon>Bacillati</taxon>
        <taxon>Bacillota</taxon>
        <taxon>Tissierellia</taxon>
        <taxon>Tissierellales</taxon>
        <taxon>Peptoniphilaceae</taxon>
        <taxon>Anaerococcus</taxon>
    </lineage>
</organism>
<keyword evidence="2" id="KW-1185">Reference proteome</keyword>
<reference evidence="1 2" key="1">
    <citation type="submission" date="2021-08" db="EMBL/GenBank/DDBJ databases">
        <title>FDA dAtabase for Regulatory Grade micrObial Sequences (FDA-ARGOS): Supporting development and validation of Infectious Disease Dx tests.</title>
        <authorList>
            <person name="Sproer C."/>
            <person name="Gronow S."/>
            <person name="Severitt S."/>
            <person name="Schroder I."/>
            <person name="Tallon L."/>
            <person name="Sadzewicz L."/>
            <person name="Zhao X."/>
            <person name="Boylan J."/>
            <person name="Ott S."/>
            <person name="Bowen H."/>
            <person name="Vavikolanu K."/>
            <person name="Hazen T."/>
            <person name="Aluvathingal J."/>
            <person name="Nadendla S."/>
            <person name="Lowell S."/>
            <person name="Myers T."/>
            <person name="Yan Y."/>
            <person name="Sichtig H."/>
        </authorList>
    </citation>
    <scope>NUCLEOTIDE SEQUENCE [LARGE SCALE GENOMIC DNA]</scope>
    <source>
        <strain evidence="1 2">FDAARGOS_1460</strain>
    </source>
</reference>